<organism evidence="2 3">
    <name type="scientific">Citrullus colocynthis</name>
    <name type="common">colocynth</name>
    <dbReference type="NCBI Taxonomy" id="252529"/>
    <lineage>
        <taxon>Eukaryota</taxon>
        <taxon>Viridiplantae</taxon>
        <taxon>Streptophyta</taxon>
        <taxon>Embryophyta</taxon>
        <taxon>Tracheophyta</taxon>
        <taxon>Spermatophyta</taxon>
        <taxon>Magnoliopsida</taxon>
        <taxon>eudicotyledons</taxon>
        <taxon>Gunneridae</taxon>
        <taxon>Pentapetalae</taxon>
        <taxon>rosids</taxon>
        <taxon>fabids</taxon>
        <taxon>Cucurbitales</taxon>
        <taxon>Cucurbitaceae</taxon>
        <taxon>Benincaseae</taxon>
        <taxon>Citrullus</taxon>
    </lineage>
</organism>
<dbReference type="InterPro" id="IPR027443">
    <property type="entry name" value="IPNS-like_sf"/>
</dbReference>
<keyword evidence="1" id="KW-0812">Transmembrane</keyword>
<feature type="transmembrane region" description="Helical" evidence="1">
    <location>
        <begin position="342"/>
        <end position="362"/>
    </location>
</feature>
<keyword evidence="3" id="KW-1185">Reference proteome</keyword>
<protein>
    <recommendedName>
        <fullName evidence="4">Non-haem dioxygenase N-terminal domain-containing protein</fullName>
    </recommendedName>
</protein>
<keyword evidence="1" id="KW-0472">Membrane</keyword>
<evidence type="ECO:0008006" key="4">
    <source>
        <dbReference type="Google" id="ProtNLM"/>
    </source>
</evidence>
<keyword evidence="1" id="KW-1133">Transmembrane helix</keyword>
<dbReference type="Proteomes" id="UP001642487">
    <property type="component" value="Chromosome 4"/>
</dbReference>
<evidence type="ECO:0000256" key="1">
    <source>
        <dbReference type="SAM" id="Phobius"/>
    </source>
</evidence>
<name>A0ABP0YL66_9ROSI</name>
<dbReference type="Gene3D" id="2.60.120.330">
    <property type="entry name" value="B-lactam Antibiotic, Isopenicillin N Synthase, Chain"/>
    <property type="match status" value="1"/>
</dbReference>
<dbReference type="EMBL" id="OZ021738">
    <property type="protein sequence ID" value="CAK9319806.1"/>
    <property type="molecule type" value="Genomic_DNA"/>
</dbReference>
<dbReference type="SUPFAM" id="SSF51197">
    <property type="entry name" value="Clavaminate synthase-like"/>
    <property type="match status" value="1"/>
</dbReference>
<gene>
    <name evidence="2" type="ORF">CITCOLO1_LOCUS11824</name>
</gene>
<evidence type="ECO:0000313" key="2">
    <source>
        <dbReference type="EMBL" id="CAK9319806.1"/>
    </source>
</evidence>
<proteinExistence type="predicted"/>
<dbReference type="PANTHER" id="PTHR34945">
    <property type="entry name" value="2-OXOGLUTARATE (2OG) AND FE(II)-DEPENDENT OXYGENASE SUPERFAMILY PROTEIN"/>
    <property type="match status" value="1"/>
</dbReference>
<sequence>MPPPSTVVIRKMALLRTKSRLTIPAPPPSPIPTATGSRSAANETFKTFLENSIHLPQLSLPESRFVSGANPAPAVLDFRSLVSPGGGDLAARMLRSVNEFGAFRIVNHGISGEEILSVVNEAKFVLEDCNKGVEDRSWVDHDANREAILQVRRRKDSEASGNTVLQSETNRQISKKMERIRSKLEGIAEKLSEILWECMGEKVKKGDKKETIFSIYKYNNQNIYEKKNNNKISKNEKEERESDDGNVMMSLHIPGEHCQFYVNSHQQHSFCFDAAADTIVVTIAKQLQELSLGKLKSARSEMIFVPDLLGSKTSFSIELKFSNPNLLNNHSHSKIISISDQIFIAFLLISLYFLYTYISSFFKGK</sequence>
<evidence type="ECO:0000313" key="3">
    <source>
        <dbReference type="Proteomes" id="UP001642487"/>
    </source>
</evidence>
<dbReference type="PANTHER" id="PTHR34945:SF4">
    <property type="entry name" value="2-OXOGLUTARATE (2OG) AND FE(II)-DEPENDENT OXYGENASE SUPERFAMILY PROTEIN"/>
    <property type="match status" value="1"/>
</dbReference>
<accession>A0ABP0YL66</accession>
<reference evidence="2 3" key="1">
    <citation type="submission" date="2024-03" db="EMBL/GenBank/DDBJ databases">
        <authorList>
            <person name="Gkanogiannis A."/>
            <person name="Becerra Lopez-Lavalle L."/>
        </authorList>
    </citation>
    <scope>NUCLEOTIDE SEQUENCE [LARGE SCALE GENOMIC DNA]</scope>
</reference>